<organism evidence="1 2">
    <name type="scientific">Dorcoceras hygrometricum</name>
    <dbReference type="NCBI Taxonomy" id="472368"/>
    <lineage>
        <taxon>Eukaryota</taxon>
        <taxon>Viridiplantae</taxon>
        <taxon>Streptophyta</taxon>
        <taxon>Embryophyta</taxon>
        <taxon>Tracheophyta</taxon>
        <taxon>Spermatophyta</taxon>
        <taxon>Magnoliopsida</taxon>
        <taxon>eudicotyledons</taxon>
        <taxon>Gunneridae</taxon>
        <taxon>Pentapetalae</taxon>
        <taxon>asterids</taxon>
        <taxon>lamiids</taxon>
        <taxon>Lamiales</taxon>
        <taxon>Gesneriaceae</taxon>
        <taxon>Didymocarpoideae</taxon>
        <taxon>Trichosporeae</taxon>
        <taxon>Loxocarpinae</taxon>
        <taxon>Dorcoceras</taxon>
    </lineage>
</organism>
<proteinExistence type="predicted"/>
<dbReference type="EMBL" id="KV018490">
    <property type="protein sequence ID" value="KZV16970.1"/>
    <property type="molecule type" value="Genomic_DNA"/>
</dbReference>
<evidence type="ECO:0000313" key="2">
    <source>
        <dbReference type="Proteomes" id="UP000250235"/>
    </source>
</evidence>
<protein>
    <submittedName>
        <fullName evidence="1">Uncharacterized protein</fullName>
    </submittedName>
</protein>
<dbReference type="AlphaFoldDB" id="A0A2Z7AD92"/>
<sequence>MARNVDKAADVTEECGRDALVIPPKKTRDQIQARDPASSCEDIIGEIAAKVEASKHTIATLESHVLDELETSARYLIVRSELTLFDQTAQNRVFILNQYARVLLYSMLIQLRSTLD</sequence>
<reference evidence="1 2" key="1">
    <citation type="journal article" date="2015" name="Proc. Natl. Acad. Sci. U.S.A.">
        <title>The resurrection genome of Boea hygrometrica: A blueprint for survival of dehydration.</title>
        <authorList>
            <person name="Xiao L."/>
            <person name="Yang G."/>
            <person name="Zhang L."/>
            <person name="Yang X."/>
            <person name="Zhao S."/>
            <person name="Ji Z."/>
            <person name="Zhou Q."/>
            <person name="Hu M."/>
            <person name="Wang Y."/>
            <person name="Chen M."/>
            <person name="Xu Y."/>
            <person name="Jin H."/>
            <person name="Xiao X."/>
            <person name="Hu G."/>
            <person name="Bao F."/>
            <person name="Hu Y."/>
            <person name="Wan P."/>
            <person name="Li L."/>
            <person name="Deng X."/>
            <person name="Kuang T."/>
            <person name="Xiang C."/>
            <person name="Zhu J.K."/>
            <person name="Oliver M.J."/>
            <person name="He Y."/>
        </authorList>
    </citation>
    <scope>NUCLEOTIDE SEQUENCE [LARGE SCALE GENOMIC DNA]</scope>
    <source>
        <strain evidence="2">cv. XS01</strain>
    </source>
</reference>
<dbReference type="Proteomes" id="UP000250235">
    <property type="component" value="Unassembled WGS sequence"/>
</dbReference>
<accession>A0A2Z7AD92</accession>
<name>A0A2Z7AD92_9LAMI</name>
<keyword evidence="2" id="KW-1185">Reference proteome</keyword>
<evidence type="ECO:0000313" key="1">
    <source>
        <dbReference type="EMBL" id="KZV16970.1"/>
    </source>
</evidence>
<gene>
    <name evidence="1" type="ORF">F511_30600</name>
</gene>